<name>A0AAV2HJF1_LYMST</name>
<dbReference type="InterPro" id="IPR005178">
    <property type="entry name" value="Ostalpha/TMEM184C"/>
</dbReference>
<gene>
    <name evidence="6" type="ORF">GSLYS_00006241001</name>
</gene>
<comment type="caution">
    <text evidence="6">The sequence shown here is derived from an EMBL/GenBank/DDBJ whole genome shotgun (WGS) entry which is preliminary data.</text>
</comment>
<keyword evidence="2 5" id="KW-0812">Transmembrane</keyword>
<feature type="non-terminal residue" evidence="6">
    <location>
        <position position="113"/>
    </location>
</feature>
<evidence type="ECO:0000256" key="5">
    <source>
        <dbReference type="SAM" id="Phobius"/>
    </source>
</evidence>
<evidence type="ECO:0000256" key="2">
    <source>
        <dbReference type="ARBA" id="ARBA00022692"/>
    </source>
</evidence>
<dbReference type="Pfam" id="PF03619">
    <property type="entry name" value="Solute_trans_a"/>
    <property type="match status" value="1"/>
</dbReference>
<sequence>SPWEKYLIIICGCLCIIALIILVDIIVFLWSHYHNHLSLVTSTWLIGLSPVLSVVSLLAMLVPNVFIFRDVLMSVCLSIVMYKFLQLLIAYTEEFDSIREQIIHHHQLRFDVR</sequence>
<evidence type="ECO:0000256" key="3">
    <source>
        <dbReference type="ARBA" id="ARBA00022989"/>
    </source>
</evidence>
<keyword evidence="7" id="KW-1185">Reference proteome</keyword>
<feature type="transmembrane region" description="Helical" evidence="5">
    <location>
        <begin position="6"/>
        <end position="30"/>
    </location>
</feature>
<evidence type="ECO:0000256" key="1">
    <source>
        <dbReference type="ARBA" id="ARBA00004141"/>
    </source>
</evidence>
<reference evidence="6 7" key="1">
    <citation type="submission" date="2024-04" db="EMBL/GenBank/DDBJ databases">
        <authorList>
            <consortium name="Genoscope - CEA"/>
            <person name="William W."/>
        </authorList>
    </citation>
    <scope>NUCLEOTIDE SEQUENCE [LARGE SCALE GENOMIC DNA]</scope>
</reference>
<dbReference type="Proteomes" id="UP001497497">
    <property type="component" value="Unassembled WGS sequence"/>
</dbReference>
<accession>A0AAV2HJF1</accession>
<comment type="subcellular location">
    <subcellularLocation>
        <location evidence="1">Membrane</location>
        <topology evidence="1">Multi-pass membrane protein</topology>
    </subcellularLocation>
</comment>
<dbReference type="EMBL" id="CAXITT010000108">
    <property type="protein sequence ID" value="CAL1532162.1"/>
    <property type="molecule type" value="Genomic_DNA"/>
</dbReference>
<feature type="non-terminal residue" evidence="6">
    <location>
        <position position="1"/>
    </location>
</feature>
<evidence type="ECO:0000256" key="4">
    <source>
        <dbReference type="ARBA" id="ARBA00023136"/>
    </source>
</evidence>
<dbReference type="GO" id="GO:0016020">
    <property type="term" value="C:membrane"/>
    <property type="evidence" value="ECO:0007669"/>
    <property type="project" value="UniProtKB-SubCell"/>
</dbReference>
<proteinExistence type="predicted"/>
<keyword evidence="3 5" id="KW-1133">Transmembrane helix</keyword>
<keyword evidence="4 5" id="KW-0472">Membrane</keyword>
<evidence type="ECO:0000313" key="7">
    <source>
        <dbReference type="Proteomes" id="UP001497497"/>
    </source>
</evidence>
<feature type="transmembrane region" description="Helical" evidence="5">
    <location>
        <begin position="37"/>
        <end position="59"/>
    </location>
</feature>
<organism evidence="6 7">
    <name type="scientific">Lymnaea stagnalis</name>
    <name type="common">Great pond snail</name>
    <name type="synonym">Helix stagnalis</name>
    <dbReference type="NCBI Taxonomy" id="6523"/>
    <lineage>
        <taxon>Eukaryota</taxon>
        <taxon>Metazoa</taxon>
        <taxon>Spiralia</taxon>
        <taxon>Lophotrochozoa</taxon>
        <taxon>Mollusca</taxon>
        <taxon>Gastropoda</taxon>
        <taxon>Heterobranchia</taxon>
        <taxon>Euthyneura</taxon>
        <taxon>Panpulmonata</taxon>
        <taxon>Hygrophila</taxon>
        <taxon>Lymnaeoidea</taxon>
        <taxon>Lymnaeidae</taxon>
        <taxon>Lymnaea</taxon>
    </lineage>
</organism>
<protein>
    <submittedName>
        <fullName evidence="6">Uncharacterized protein</fullName>
    </submittedName>
</protein>
<evidence type="ECO:0000313" key="6">
    <source>
        <dbReference type="EMBL" id="CAL1532162.1"/>
    </source>
</evidence>
<feature type="transmembrane region" description="Helical" evidence="5">
    <location>
        <begin position="71"/>
        <end position="91"/>
    </location>
</feature>
<dbReference type="AlphaFoldDB" id="A0AAV2HJF1"/>